<organism evidence="1 2">
    <name type="scientific">Methylobacterium brachiatum</name>
    <dbReference type="NCBI Taxonomy" id="269660"/>
    <lineage>
        <taxon>Bacteria</taxon>
        <taxon>Pseudomonadati</taxon>
        <taxon>Pseudomonadota</taxon>
        <taxon>Alphaproteobacteria</taxon>
        <taxon>Hyphomicrobiales</taxon>
        <taxon>Methylobacteriaceae</taxon>
        <taxon>Methylobacterium</taxon>
    </lineage>
</organism>
<reference evidence="1" key="1">
    <citation type="submission" date="2023-07" db="EMBL/GenBank/DDBJ databases">
        <title>Genomic Encyclopedia of Type Strains, Phase IV (KMG-IV): sequencing the most valuable type-strain genomes for metagenomic binning, comparative biology and taxonomic classification.</title>
        <authorList>
            <person name="Goeker M."/>
        </authorList>
    </citation>
    <scope>NUCLEOTIDE SEQUENCE</scope>
    <source>
        <strain evidence="1">DSM 19569</strain>
    </source>
</reference>
<evidence type="ECO:0000313" key="1">
    <source>
        <dbReference type="EMBL" id="MDQ0542042.1"/>
    </source>
</evidence>
<protein>
    <submittedName>
        <fullName evidence="1">Uncharacterized protein</fullName>
    </submittedName>
</protein>
<gene>
    <name evidence="1" type="ORF">QO001_000950</name>
</gene>
<name>A0AAJ1TRU9_9HYPH</name>
<sequence length="86" mass="9595">MALSEPVHAIRRLGAAAQVGAIVMAEQAIDTYLDGCRRPDDRATALDILLRDLARLRLLEPDLDGFIGEVERYIDLLHRDLSRRAA</sequence>
<proteinExistence type="predicted"/>
<dbReference type="RefSeq" id="WP_230366653.1">
    <property type="nucleotide sequence ID" value="NZ_JAJALK010000006.1"/>
</dbReference>
<evidence type="ECO:0000313" key="2">
    <source>
        <dbReference type="Proteomes" id="UP001223420"/>
    </source>
</evidence>
<dbReference type="Proteomes" id="UP001223420">
    <property type="component" value="Unassembled WGS sequence"/>
</dbReference>
<dbReference type="EMBL" id="JAUSWL010000001">
    <property type="protein sequence ID" value="MDQ0542042.1"/>
    <property type="molecule type" value="Genomic_DNA"/>
</dbReference>
<comment type="caution">
    <text evidence="1">The sequence shown here is derived from an EMBL/GenBank/DDBJ whole genome shotgun (WGS) entry which is preliminary data.</text>
</comment>
<accession>A0AAJ1TRU9</accession>
<dbReference type="AlphaFoldDB" id="A0AAJ1TRU9"/>